<dbReference type="AlphaFoldDB" id="A0A1M7ZCI2"/>
<organism evidence="2 3">
    <name type="scientific">Algoriphagus zhangzhouensis</name>
    <dbReference type="NCBI Taxonomy" id="1073327"/>
    <lineage>
        <taxon>Bacteria</taxon>
        <taxon>Pseudomonadati</taxon>
        <taxon>Bacteroidota</taxon>
        <taxon>Cytophagia</taxon>
        <taxon>Cytophagales</taxon>
        <taxon>Cyclobacteriaceae</taxon>
        <taxon>Algoriphagus</taxon>
    </lineage>
</organism>
<feature type="transmembrane region" description="Helical" evidence="1">
    <location>
        <begin position="73"/>
        <end position="93"/>
    </location>
</feature>
<proteinExistence type="predicted"/>
<gene>
    <name evidence="2" type="ORF">SAMN04488108_2166</name>
</gene>
<evidence type="ECO:0000313" key="2">
    <source>
        <dbReference type="EMBL" id="SHO62570.1"/>
    </source>
</evidence>
<sequence length="182" mass="20294">MFMAFGAFSQESTNVKGPFLRIYDSQENKIQKGRIISVSEDFEELKILHGSDTVILQTQDISFIRTKRSSGHLILIGGVTGFAAGYTIGAITYDPSPDAWLDFGYGFNTMVPALFFGLGGAAAGSIATGFKKPRMYVIDGRSERLKDFLFELSLVKKNKKRPHNLKKYESDGSIFKKYPRSQ</sequence>
<name>A0A1M7ZCI2_9BACT</name>
<keyword evidence="1" id="KW-0812">Transmembrane</keyword>
<keyword evidence="1" id="KW-0472">Membrane</keyword>
<evidence type="ECO:0000313" key="3">
    <source>
        <dbReference type="Proteomes" id="UP000184609"/>
    </source>
</evidence>
<protein>
    <submittedName>
        <fullName evidence="2">Uncharacterized protein</fullName>
    </submittedName>
</protein>
<keyword evidence="3" id="KW-1185">Reference proteome</keyword>
<dbReference type="EMBL" id="FRXN01000003">
    <property type="protein sequence ID" value="SHO62570.1"/>
    <property type="molecule type" value="Genomic_DNA"/>
</dbReference>
<reference evidence="3" key="1">
    <citation type="submission" date="2016-12" db="EMBL/GenBank/DDBJ databases">
        <authorList>
            <person name="Varghese N."/>
            <person name="Submissions S."/>
        </authorList>
    </citation>
    <scope>NUCLEOTIDE SEQUENCE [LARGE SCALE GENOMIC DNA]</scope>
    <source>
        <strain evidence="3">DSM 25035</strain>
    </source>
</reference>
<accession>A0A1M7ZCI2</accession>
<keyword evidence="1" id="KW-1133">Transmembrane helix</keyword>
<evidence type="ECO:0000256" key="1">
    <source>
        <dbReference type="SAM" id="Phobius"/>
    </source>
</evidence>
<feature type="transmembrane region" description="Helical" evidence="1">
    <location>
        <begin position="105"/>
        <end position="127"/>
    </location>
</feature>
<dbReference type="Proteomes" id="UP000184609">
    <property type="component" value="Unassembled WGS sequence"/>
</dbReference>